<dbReference type="EMBL" id="JYDT01000031">
    <property type="protein sequence ID" value="KRY89432.1"/>
    <property type="molecule type" value="Genomic_DNA"/>
</dbReference>
<keyword evidence="1" id="KW-1133">Transmembrane helix</keyword>
<comment type="caution">
    <text evidence="2">The sequence shown here is derived from an EMBL/GenBank/DDBJ whole genome shotgun (WGS) entry which is preliminary data.</text>
</comment>
<name>A0A0V1FTR7_TRIPS</name>
<protein>
    <submittedName>
        <fullName evidence="2">Uncharacterized protein</fullName>
    </submittedName>
</protein>
<proteinExistence type="predicted"/>
<keyword evidence="1" id="KW-0812">Transmembrane</keyword>
<accession>A0A0V1FTR7</accession>
<dbReference type="AlphaFoldDB" id="A0A0V1FTR7"/>
<evidence type="ECO:0000313" key="2">
    <source>
        <dbReference type="EMBL" id="KRY89432.1"/>
    </source>
</evidence>
<reference evidence="2 3" key="1">
    <citation type="submission" date="2015-01" db="EMBL/GenBank/DDBJ databases">
        <title>Evolution of Trichinella species and genotypes.</title>
        <authorList>
            <person name="Korhonen P.K."/>
            <person name="Edoardo P."/>
            <person name="Giuseppe L.R."/>
            <person name="Gasser R.B."/>
        </authorList>
    </citation>
    <scope>NUCLEOTIDE SEQUENCE [LARGE SCALE GENOMIC DNA]</scope>
    <source>
        <strain evidence="2">ISS470</strain>
    </source>
</reference>
<sequence length="151" mass="17714">MALWKVLHLFHLSIYYYPSPNLTPEICKHERSKTFGIFSMGHLLAVKSGEKATACCEEFCSEQKLEQDKEQISNFIDLIRFSGSFVKKRKPDKQFSHLWVCVLCNFHCMIIFFSFPFLSMKSLNCLMTVMIIGWWKLMNPEGQKVYVIELN</sequence>
<feature type="transmembrane region" description="Helical" evidence="1">
    <location>
        <begin position="97"/>
        <end position="118"/>
    </location>
</feature>
<keyword evidence="3" id="KW-1185">Reference proteome</keyword>
<keyword evidence="1" id="KW-0472">Membrane</keyword>
<evidence type="ECO:0000256" key="1">
    <source>
        <dbReference type="SAM" id="Phobius"/>
    </source>
</evidence>
<evidence type="ECO:0000313" key="3">
    <source>
        <dbReference type="Proteomes" id="UP000054995"/>
    </source>
</evidence>
<organism evidence="2 3">
    <name type="scientific">Trichinella pseudospiralis</name>
    <name type="common">Parasitic roundworm</name>
    <dbReference type="NCBI Taxonomy" id="6337"/>
    <lineage>
        <taxon>Eukaryota</taxon>
        <taxon>Metazoa</taxon>
        <taxon>Ecdysozoa</taxon>
        <taxon>Nematoda</taxon>
        <taxon>Enoplea</taxon>
        <taxon>Dorylaimia</taxon>
        <taxon>Trichinellida</taxon>
        <taxon>Trichinellidae</taxon>
        <taxon>Trichinella</taxon>
    </lineage>
</organism>
<gene>
    <name evidence="2" type="ORF">T4D_11737</name>
</gene>
<dbReference type="Proteomes" id="UP000054995">
    <property type="component" value="Unassembled WGS sequence"/>
</dbReference>